<evidence type="ECO:0000256" key="5">
    <source>
        <dbReference type="ARBA" id="ARBA00022777"/>
    </source>
</evidence>
<dbReference type="GO" id="GO:0004674">
    <property type="term" value="F:protein serine/threonine kinase activity"/>
    <property type="evidence" value="ECO:0007669"/>
    <property type="project" value="UniProtKB-KW"/>
</dbReference>
<evidence type="ECO:0000256" key="4">
    <source>
        <dbReference type="ARBA" id="ARBA00022741"/>
    </source>
</evidence>
<gene>
    <name evidence="8" type="ORF">H4W34_003513</name>
</gene>
<feature type="domain" description="Protein kinase" evidence="7">
    <location>
        <begin position="1"/>
        <end position="147"/>
    </location>
</feature>
<reference evidence="8 9" key="1">
    <citation type="submission" date="2020-10" db="EMBL/GenBank/DDBJ databases">
        <title>Sequencing the genomes of 1000 actinobacteria strains.</title>
        <authorList>
            <person name="Klenk H.-P."/>
        </authorList>
    </citation>
    <scope>NUCLEOTIDE SEQUENCE [LARGE SCALE GENOMIC DNA]</scope>
    <source>
        <strain evidence="8 9">DSM 46744</strain>
    </source>
</reference>
<comment type="caution">
    <text evidence="8">The sequence shown here is derived from an EMBL/GenBank/DDBJ whole genome shotgun (WGS) entry which is preliminary data.</text>
</comment>
<dbReference type="Gene3D" id="1.10.510.10">
    <property type="entry name" value="Transferase(Phosphotransferase) domain 1"/>
    <property type="match status" value="1"/>
</dbReference>
<keyword evidence="3" id="KW-0808">Transferase</keyword>
<dbReference type="InterPro" id="IPR011009">
    <property type="entry name" value="Kinase-like_dom_sf"/>
</dbReference>
<dbReference type="PANTHER" id="PTHR43289:SF6">
    <property type="entry name" value="SERINE_THREONINE-PROTEIN KINASE NEKL-3"/>
    <property type="match status" value="1"/>
</dbReference>
<evidence type="ECO:0000256" key="1">
    <source>
        <dbReference type="ARBA" id="ARBA00012513"/>
    </source>
</evidence>
<dbReference type="InterPro" id="IPR000719">
    <property type="entry name" value="Prot_kinase_dom"/>
</dbReference>
<keyword evidence="2 8" id="KW-0723">Serine/threonine-protein kinase</keyword>
<name>A0ABR9JSY6_9ACTN</name>
<organism evidence="8 9">
    <name type="scientific">Actinomadura algeriensis</name>
    <dbReference type="NCBI Taxonomy" id="1679523"/>
    <lineage>
        <taxon>Bacteria</taxon>
        <taxon>Bacillati</taxon>
        <taxon>Actinomycetota</taxon>
        <taxon>Actinomycetes</taxon>
        <taxon>Streptosporangiales</taxon>
        <taxon>Thermomonosporaceae</taxon>
        <taxon>Actinomadura</taxon>
    </lineage>
</organism>
<dbReference type="SMART" id="SM00220">
    <property type="entry name" value="S_TKc"/>
    <property type="match status" value="1"/>
</dbReference>
<dbReference type="PANTHER" id="PTHR43289">
    <property type="entry name" value="MITOGEN-ACTIVATED PROTEIN KINASE KINASE KINASE 20-RELATED"/>
    <property type="match status" value="1"/>
</dbReference>
<dbReference type="InterPro" id="IPR036866">
    <property type="entry name" value="RibonucZ/Hydroxyglut_hydro"/>
</dbReference>
<dbReference type="EC" id="2.7.11.1" evidence="1"/>
<evidence type="ECO:0000256" key="6">
    <source>
        <dbReference type="ARBA" id="ARBA00022840"/>
    </source>
</evidence>
<dbReference type="CDD" id="cd14014">
    <property type="entry name" value="STKc_PknB_like"/>
    <property type="match status" value="1"/>
</dbReference>
<dbReference type="SUPFAM" id="SSF56112">
    <property type="entry name" value="Protein kinase-like (PK-like)"/>
    <property type="match status" value="1"/>
</dbReference>
<evidence type="ECO:0000313" key="8">
    <source>
        <dbReference type="EMBL" id="MBE1533680.1"/>
    </source>
</evidence>
<evidence type="ECO:0000259" key="7">
    <source>
        <dbReference type="PROSITE" id="PS50011"/>
    </source>
</evidence>
<accession>A0ABR9JSY6</accession>
<dbReference type="EMBL" id="JADBDZ010000001">
    <property type="protein sequence ID" value="MBE1533680.1"/>
    <property type="molecule type" value="Genomic_DNA"/>
</dbReference>
<dbReference type="SUPFAM" id="SSF56281">
    <property type="entry name" value="Metallo-hydrolase/oxidoreductase"/>
    <property type="match status" value="1"/>
</dbReference>
<protein>
    <recommendedName>
        <fullName evidence="1">non-specific serine/threonine protein kinase</fullName>
        <ecNumber evidence="1">2.7.11.1</ecNumber>
    </recommendedName>
</protein>
<dbReference type="InterPro" id="IPR008271">
    <property type="entry name" value="Ser/Thr_kinase_AS"/>
</dbReference>
<evidence type="ECO:0000313" key="9">
    <source>
        <dbReference type="Proteomes" id="UP000627838"/>
    </source>
</evidence>
<dbReference type="PROSITE" id="PS00108">
    <property type="entry name" value="PROTEIN_KINASE_ST"/>
    <property type="match status" value="1"/>
</dbReference>
<keyword evidence="4" id="KW-0547">Nucleotide-binding</keyword>
<keyword evidence="9" id="KW-1185">Reference proteome</keyword>
<proteinExistence type="predicted"/>
<evidence type="ECO:0000256" key="3">
    <source>
        <dbReference type="ARBA" id="ARBA00022679"/>
    </source>
</evidence>
<dbReference type="Proteomes" id="UP000627838">
    <property type="component" value="Unassembled WGS sequence"/>
</dbReference>
<dbReference type="PROSITE" id="PS50011">
    <property type="entry name" value="PROTEIN_KINASE_DOM"/>
    <property type="match status" value="1"/>
</dbReference>
<dbReference type="Pfam" id="PF00069">
    <property type="entry name" value="Pkinase"/>
    <property type="match status" value="1"/>
</dbReference>
<keyword evidence="5 8" id="KW-0418">Kinase</keyword>
<evidence type="ECO:0000256" key="2">
    <source>
        <dbReference type="ARBA" id="ARBA00022527"/>
    </source>
</evidence>
<sequence>MRIAAQVADALGAAHERGVVHRDIKPANVMLLPGDHVTVMDFGIARHADQVTELTGSAAIGTPAFMAPEQFDGGEVGAAAELYAVGVLLFALLTGRMPRAALSQWRAHYERLSLSVVDAAERKFLRKHRPDTLYEHDEIFEIGSVWLTAYDVPSQYQGSAWLYCKGLGLLFTGLTLHALDPRHRGLYGGMLSAMRPATRVLPGWGEETTAGALLHSV</sequence>
<keyword evidence="6" id="KW-0067">ATP-binding</keyword>